<dbReference type="PANTHER" id="PTHR48051:SF1">
    <property type="entry name" value="RAS SUPPRESSOR PROTEIN 1"/>
    <property type="match status" value="1"/>
</dbReference>
<dbReference type="PROSITE" id="PS51450">
    <property type="entry name" value="LRR"/>
    <property type="match status" value="1"/>
</dbReference>
<feature type="compositionally biased region" description="Polar residues" evidence="3">
    <location>
        <begin position="9"/>
        <end position="18"/>
    </location>
</feature>
<reference evidence="4" key="1">
    <citation type="submission" date="2022-07" db="EMBL/GenBank/DDBJ databases">
        <title>Phylogenomic reconstructions and comparative analyses of Kickxellomycotina fungi.</title>
        <authorList>
            <person name="Reynolds N.K."/>
            <person name="Stajich J.E."/>
            <person name="Barry K."/>
            <person name="Grigoriev I.V."/>
            <person name="Crous P."/>
            <person name="Smith M.E."/>
        </authorList>
    </citation>
    <scope>NUCLEOTIDE SEQUENCE</scope>
    <source>
        <strain evidence="4">BCRC 34489</strain>
    </source>
</reference>
<evidence type="ECO:0000313" key="4">
    <source>
        <dbReference type="EMBL" id="KAJ2778163.1"/>
    </source>
</evidence>
<dbReference type="AlphaFoldDB" id="A0A9W8H590"/>
<keyword evidence="5" id="KW-1185">Reference proteome</keyword>
<dbReference type="PANTHER" id="PTHR48051">
    <property type="match status" value="1"/>
</dbReference>
<dbReference type="InterPro" id="IPR001611">
    <property type="entry name" value="Leu-rich_rpt"/>
</dbReference>
<dbReference type="SMART" id="SM00369">
    <property type="entry name" value="LRR_TYP"/>
    <property type="match status" value="4"/>
</dbReference>
<keyword evidence="1" id="KW-0433">Leucine-rich repeat</keyword>
<name>A0A9W8H590_9FUNG</name>
<comment type="caution">
    <text evidence="4">The sequence shown here is derived from an EMBL/GenBank/DDBJ whole genome shotgun (WGS) entry which is preliminary data.</text>
</comment>
<dbReference type="InterPro" id="IPR050216">
    <property type="entry name" value="LRR_domain-containing"/>
</dbReference>
<gene>
    <name evidence="4" type="ORF">GGI15_004258</name>
</gene>
<protein>
    <submittedName>
        <fullName evidence="4">Uncharacterized protein</fullName>
    </submittedName>
</protein>
<dbReference type="GO" id="GO:0005737">
    <property type="term" value="C:cytoplasm"/>
    <property type="evidence" value="ECO:0007669"/>
    <property type="project" value="TreeGrafter"/>
</dbReference>
<evidence type="ECO:0000256" key="1">
    <source>
        <dbReference type="ARBA" id="ARBA00022614"/>
    </source>
</evidence>
<dbReference type="Pfam" id="PF13855">
    <property type="entry name" value="LRR_8"/>
    <property type="match status" value="2"/>
</dbReference>
<dbReference type="OrthoDB" id="660555at2759"/>
<keyword evidence="2" id="KW-0677">Repeat</keyword>
<dbReference type="InterPro" id="IPR032675">
    <property type="entry name" value="LRR_dom_sf"/>
</dbReference>
<feature type="region of interest" description="Disordered" evidence="3">
    <location>
        <begin position="1"/>
        <end position="21"/>
    </location>
</feature>
<dbReference type="SMART" id="SM00364">
    <property type="entry name" value="LRR_BAC"/>
    <property type="match status" value="4"/>
</dbReference>
<feature type="region of interest" description="Disordered" evidence="3">
    <location>
        <begin position="43"/>
        <end position="62"/>
    </location>
</feature>
<feature type="compositionally biased region" description="Polar residues" evidence="3">
    <location>
        <begin position="48"/>
        <end position="59"/>
    </location>
</feature>
<evidence type="ECO:0000256" key="2">
    <source>
        <dbReference type="ARBA" id="ARBA00022737"/>
    </source>
</evidence>
<sequence length="489" mass="53603">MPLFGRQPYSATNPSSQRHAAGSNAAFQGVIVGITAAANSTAPTSSAIQTTASGSTSWTDAPESNHGIDVLEVLAPDTQTPSTAAATIHPSAVDRNPPSAYEGAALSLDDLSNGTVDLSFRFLVQVQILPGIAKYVSNITSLILSNNALAELPDEIGHLRQLQFIDVNNNELETLPATIAYCQNLKLIYARSNKLNVLPSSIRHLHGLTKVDLYNNRIDSVPPCLWRLPMLEALDLSHNPIRTLPSRMFVQGGVAAINRAKPFKLMLDGCPLDTSLAFQPVSADNSRKSASFPSLVEIIVSAMINQNAEYPADLPDHLLAYFENLDACDYCYHLYPAAAGVKRWRLLCRHGVNIPVEFRLCRPHWNTEHQRIALLFVPRKPEHTQPYYKLMCAATDSAMAKLTQGTSASTRAYPDKTKGHVKGASLRRGIRRLFVPGAKSPANVQYRPVRVQKQSHPTSSCFTEPNARSAIPMWQYYEDDVPDLPKLCG</sequence>
<proteinExistence type="predicted"/>
<dbReference type="Proteomes" id="UP001140172">
    <property type="component" value="Unassembled WGS sequence"/>
</dbReference>
<dbReference type="Gene3D" id="3.80.10.10">
    <property type="entry name" value="Ribonuclease Inhibitor"/>
    <property type="match status" value="1"/>
</dbReference>
<evidence type="ECO:0000313" key="5">
    <source>
        <dbReference type="Proteomes" id="UP001140172"/>
    </source>
</evidence>
<dbReference type="InterPro" id="IPR003591">
    <property type="entry name" value="Leu-rich_rpt_typical-subtyp"/>
</dbReference>
<evidence type="ECO:0000256" key="3">
    <source>
        <dbReference type="SAM" id="MobiDB-lite"/>
    </source>
</evidence>
<dbReference type="EMBL" id="JANBUM010000366">
    <property type="protein sequence ID" value="KAJ2778163.1"/>
    <property type="molecule type" value="Genomic_DNA"/>
</dbReference>
<accession>A0A9W8H590</accession>
<dbReference type="SUPFAM" id="SSF52058">
    <property type="entry name" value="L domain-like"/>
    <property type="match status" value="1"/>
</dbReference>
<organism evidence="4 5">
    <name type="scientific">Coemansia interrupta</name>
    <dbReference type="NCBI Taxonomy" id="1126814"/>
    <lineage>
        <taxon>Eukaryota</taxon>
        <taxon>Fungi</taxon>
        <taxon>Fungi incertae sedis</taxon>
        <taxon>Zoopagomycota</taxon>
        <taxon>Kickxellomycotina</taxon>
        <taxon>Kickxellomycetes</taxon>
        <taxon>Kickxellales</taxon>
        <taxon>Kickxellaceae</taxon>
        <taxon>Coemansia</taxon>
    </lineage>
</organism>